<gene>
    <name evidence="2" type="ORF">DPMN_135066</name>
</gene>
<organism evidence="2 3">
    <name type="scientific">Dreissena polymorpha</name>
    <name type="common">Zebra mussel</name>
    <name type="synonym">Mytilus polymorpha</name>
    <dbReference type="NCBI Taxonomy" id="45954"/>
    <lineage>
        <taxon>Eukaryota</taxon>
        <taxon>Metazoa</taxon>
        <taxon>Spiralia</taxon>
        <taxon>Lophotrochozoa</taxon>
        <taxon>Mollusca</taxon>
        <taxon>Bivalvia</taxon>
        <taxon>Autobranchia</taxon>
        <taxon>Heteroconchia</taxon>
        <taxon>Euheterodonta</taxon>
        <taxon>Imparidentia</taxon>
        <taxon>Neoheterodontei</taxon>
        <taxon>Myida</taxon>
        <taxon>Dreissenoidea</taxon>
        <taxon>Dreissenidae</taxon>
        <taxon>Dreissena</taxon>
    </lineage>
</organism>
<dbReference type="AlphaFoldDB" id="A0A9D4FYB4"/>
<feature type="compositionally biased region" description="Low complexity" evidence="1">
    <location>
        <begin position="1"/>
        <end position="30"/>
    </location>
</feature>
<dbReference type="EMBL" id="JAIWYP010000006">
    <property type="protein sequence ID" value="KAH3806742.1"/>
    <property type="molecule type" value="Genomic_DNA"/>
</dbReference>
<reference evidence="2" key="2">
    <citation type="submission" date="2020-11" db="EMBL/GenBank/DDBJ databases">
        <authorList>
            <person name="McCartney M.A."/>
            <person name="Auch B."/>
            <person name="Kono T."/>
            <person name="Mallez S."/>
            <person name="Becker A."/>
            <person name="Gohl D.M."/>
            <person name="Silverstein K.A.T."/>
            <person name="Koren S."/>
            <person name="Bechman K.B."/>
            <person name="Herman A."/>
            <person name="Abrahante J.E."/>
            <person name="Garbe J."/>
        </authorList>
    </citation>
    <scope>NUCLEOTIDE SEQUENCE</scope>
    <source>
        <strain evidence="2">Duluth1</strain>
        <tissue evidence="2">Whole animal</tissue>
    </source>
</reference>
<reference evidence="2" key="1">
    <citation type="journal article" date="2019" name="bioRxiv">
        <title>The Genome of the Zebra Mussel, Dreissena polymorpha: A Resource for Invasive Species Research.</title>
        <authorList>
            <person name="McCartney M.A."/>
            <person name="Auch B."/>
            <person name="Kono T."/>
            <person name="Mallez S."/>
            <person name="Zhang Y."/>
            <person name="Obille A."/>
            <person name="Becker A."/>
            <person name="Abrahante J.E."/>
            <person name="Garbe J."/>
            <person name="Badalamenti J.P."/>
            <person name="Herman A."/>
            <person name="Mangelson H."/>
            <person name="Liachko I."/>
            <person name="Sullivan S."/>
            <person name="Sone E.D."/>
            <person name="Koren S."/>
            <person name="Silverstein K.A.T."/>
            <person name="Beckman K.B."/>
            <person name="Gohl D.M."/>
        </authorList>
    </citation>
    <scope>NUCLEOTIDE SEQUENCE</scope>
    <source>
        <strain evidence="2">Duluth1</strain>
        <tissue evidence="2">Whole animal</tissue>
    </source>
</reference>
<proteinExistence type="predicted"/>
<protein>
    <submittedName>
        <fullName evidence="2">Uncharacterized protein</fullName>
    </submittedName>
</protein>
<evidence type="ECO:0000256" key="1">
    <source>
        <dbReference type="SAM" id="MobiDB-lite"/>
    </source>
</evidence>
<evidence type="ECO:0000313" key="2">
    <source>
        <dbReference type="EMBL" id="KAH3806742.1"/>
    </source>
</evidence>
<keyword evidence="3" id="KW-1185">Reference proteome</keyword>
<name>A0A9D4FYB4_DREPO</name>
<dbReference type="Proteomes" id="UP000828390">
    <property type="component" value="Unassembled WGS sequence"/>
</dbReference>
<feature type="region of interest" description="Disordered" evidence="1">
    <location>
        <begin position="1"/>
        <end position="38"/>
    </location>
</feature>
<sequence length="57" mass="5845">MPSDARQAARSVSSASGVKTEPSSSSESPENAAGTRNAALLFAHVKHYSPSTNNGLD</sequence>
<comment type="caution">
    <text evidence="2">The sequence shown here is derived from an EMBL/GenBank/DDBJ whole genome shotgun (WGS) entry which is preliminary data.</text>
</comment>
<evidence type="ECO:0000313" key="3">
    <source>
        <dbReference type="Proteomes" id="UP000828390"/>
    </source>
</evidence>
<accession>A0A9D4FYB4</accession>